<organism evidence="12 13">
    <name type="scientific">Phaeomoniella chlamydospora</name>
    <name type="common">Phaeoacremonium chlamydosporum</name>
    <dbReference type="NCBI Taxonomy" id="158046"/>
    <lineage>
        <taxon>Eukaryota</taxon>
        <taxon>Fungi</taxon>
        <taxon>Dikarya</taxon>
        <taxon>Ascomycota</taxon>
        <taxon>Pezizomycotina</taxon>
        <taxon>Eurotiomycetes</taxon>
        <taxon>Chaetothyriomycetidae</taxon>
        <taxon>Phaeomoniellales</taxon>
        <taxon>Phaeomoniellaceae</taxon>
        <taxon>Phaeomoniella</taxon>
    </lineage>
</organism>
<dbReference type="PANTHER" id="PTHR28204">
    <property type="entry name" value="MITOCHONDRIAL DISTRIBUTION AND MORPHOLOGY PROTEIN 12"/>
    <property type="match status" value="1"/>
</dbReference>
<dbReference type="GO" id="GO:0005789">
    <property type="term" value="C:endoplasmic reticulum membrane"/>
    <property type="evidence" value="ECO:0007669"/>
    <property type="project" value="UniProtKB-SubCell"/>
</dbReference>
<keyword evidence="2" id="KW-0813">Transport</keyword>
<name>A0A0G2F0A9_PHACM</name>
<evidence type="ECO:0000256" key="2">
    <source>
        <dbReference type="ARBA" id="ARBA00022448"/>
    </source>
</evidence>
<evidence type="ECO:0000256" key="10">
    <source>
        <dbReference type="SAM" id="MobiDB-lite"/>
    </source>
</evidence>
<feature type="domain" description="SMP-LTD" evidence="11">
    <location>
        <begin position="1"/>
        <end position="440"/>
    </location>
</feature>
<comment type="function">
    <text evidence="9">Component of the ERMES/MDM complex, which serves as a molecular tether to connect the endoplasmic reticulum (ER) and mitochondria. Components of this complex are involved in the control of mitochondrial shape and protein biogenesis, and function in nonvesicular lipid trafficking between the ER and mitochondria. MDM12 is required for the interaction of the ER-resident membrane protein MMM1 and the outer mitochondrial membrane-resident beta-barrel protein MDM10. The MDM12-MMM1 subcomplex functions in the major beta-barrel assembly pathway that is responsible for biogenesis of all mitochondrial outer membrane beta-barrel proteins, and acts in a late step after the SAM complex. The MDM10-MDM12-MMM1 subcomplex further acts in the TOM40-specific pathway after the action of the MDM12-MMM1 complex. Essential for establishing and maintaining the structure of mitochondria and maintenance of mtDNA nucleoids.</text>
</comment>
<feature type="region of interest" description="Disordered" evidence="10">
    <location>
        <begin position="65"/>
        <end position="96"/>
    </location>
</feature>
<dbReference type="GO" id="GO:1990456">
    <property type="term" value="P:mitochondrion-endoplasmic reticulum membrane tethering"/>
    <property type="evidence" value="ECO:0007669"/>
    <property type="project" value="TreeGrafter"/>
</dbReference>
<reference evidence="12 13" key="2">
    <citation type="submission" date="2015-05" db="EMBL/GenBank/DDBJ databases">
        <authorList>
            <person name="Morales-Cruz A."/>
            <person name="Amrine K.C."/>
            <person name="Cantu D."/>
        </authorList>
    </citation>
    <scope>NUCLEOTIDE SEQUENCE [LARGE SCALE GENOMIC DNA]</scope>
    <source>
        <strain evidence="12">UCRPC4</strain>
    </source>
</reference>
<dbReference type="AlphaFoldDB" id="A0A0G2F0A9"/>
<sequence length="440" mass="48229">MSIDIKWDTITSGPDGDALAEKIRSFVHDKFQQVTLPRFIRSVQVHSFDFGKVCPELEIKDICDPLPDFYEDDEEDDDEEVSDVDHKDGPRHPGSISDVAEEQELQQALKPHNGAKSGNSRRPPSIVLSTIDPRLQTLGSPFHMGSALHSPFRSGTPGIPGGTSNLSYFHLPLGGISGTQTPLAAVAGGTPFPRDWNGHSHSHGHGHDAAGHETNQSRSHSHDGFQSASNSRPSTAVTIPQSPESLAPTESIASSLGADIDMSNDLTALDSPSLPSHMRERRPDDIQVVCRVKYSGDVRMALTAEILLDYPMPSFVGIPLKLSITGLKFDGVAILAYIRKRAHFCFLSPEDAHALVGDDQNHDADDQSSSGERRTNSDQQPQTSLGGLLQQIEVESEIGKKENGKQVLKNVSKVEKFVLEQVRRIFEEEFVFPSFWTFLV</sequence>
<keyword evidence="7 9" id="KW-0496">Mitochondrion</keyword>
<evidence type="ECO:0000256" key="3">
    <source>
        <dbReference type="ARBA" id="ARBA00022787"/>
    </source>
</evidence>
<dbReference type="GO" id="GO:0015914">
    <property type="term" value="P:phospholipid transport"/>
    <property type="evidence" value="ECO:0007669"/>
    <property type="project" value="TreeGrafter"/>
</dbReference>
<keyword evidence="6" id="KW-0446">Lipid-binding</keyword>
<feature type="compositionally biased region" description="Basic and acidic residues" evidence="10">
    <location>
        <begin position="359"/>
        <end position="376"/>
    </location>
</feature>
<dbReference type="HAMAP" id="MF_03104">
    <property type="entry name" value="Mdm12"/>
    <property type="match status" value="1"/>
</dbReference>
<dbReference type="GO" id="GO:0045040">
    <property type="term" value="P:protein insertion into mitochondrial outer membrane"/>
    <property type="evidence" value="ECO:0007669"/>
    <property type="project" value="UniProtKB-UniRule"/>
</dbReference>
<dbReference type="Proteomes" id="UP000053317">
    <property type="component" value="Unassembled WGS sequence"/>
</dbReference>
<dbReference type="InterPro" id="IPR031468">
    <property type="entry name" value="SMP_LBD"/>
</dbReference>
<evidence type="ECO:0000256" key="9">
    <source>
        <dbReference type="HAMAP-Rule" id="MF_03104"/>
    </source>
</evidence>
<dbReference type="GO" id="GO:0008289">
    <property type="term" value="F:lipid binding"/>
    <property type="evidence" value="ECO:0007669"/>
    <property type="project" value="UniProtKB-KW"/>
</dbReference>
<dbReference type="PROSITE" id="PS51847">
    <property type="entry name" value="SMP"/>
    <property type="match status" value="1"/>
</dbReference>
<evidence type="ECO:0000256" key="6">
    <source>
        <dbReference type="ARBA" id="ARBA00023121"/>
    </source>
</evidence>
<feature type="compositionally biased region" description="Polar residues" evidence="10">
    <location>
        <begin position="213"/>
        <end position="244"/>
    </location>
</feature>
<feature type="compositionally biased region" description="Acidic residues" evidence="10">
    <location>
        <begin position="69"/>
        <end position="82"/>
    </location>
</feature>
<keyword evidence="4 9" id="KW-0256">Endoplasmic reticulum</keyword>
<dbReference type="GO" id="GO:0032865">
    <property type="term" value="C:ERMES complex"/>
    <property type="evidence" value="ECO:0007669"/>
    <property type="project" value="UniProtKB-UniRule"/>
</dbReference>
<evidence type="ECO:0000256" key="4">
    <source>
        <dbReference type="ARBA" id="ARBA00022824"/>
    </source>
</evidence>
<dbReference type="PANTHER" id="PTHR28204:SF1">
    <property type="entry name" value="MITOCHONDRIAL DISTRIBUTION AND MORPHOLOGY PROTEIN 12"/>
    <property type="match status" value="1"/>
</dbReference>
<evidence type="ECO:0000313" key="12">
    <source>
        <dbReference type="EMBL" id="KKY27736.1"/>
    </source>
</evidence>
<dbReference type="CDD" id="cd21672">
    <property type="entry name" value="SMP_Mdm12"/>
    <property type="match status" value="1"/>
</dbReference>
<evidence type="ECO:0000313" key="13">
    <source>
        <dbReference type="Proteomes" id="UP000053317"/>
    </source>
</evidence>
<comment type="caution">
    <text evidence="12">The sequence shown here is derived from an EMBL/GenBank/DDBJ whole genome shotgun (WGS) entry which is preliminary data.</text>
</comment>
<feature type="region of interest" description="Disordered" evidence="10">
    <location>
        <begin position="356"/>
        <end position="383"/>
    </location>
</feature>
<dbReference type="OrthoDB" id="3356905at2759"/>
<reference evidence="12 13" key="1">
    <citation type="submission" date="2015-05" db="EMBL/GenBank/DDBJ databases">
        <title>Distinctive expansion of gene families associated with plant cell wall degradation and secondary metabolism in the genomes of grapevine trunk pathogens.</title>
        <authorList>
            <person name="Lawrence D.P."/>
            <person name="Travadon R."/>
            <person name="Rolshausen P.E."/>
            <person name="Baumgartner K."/>
        </authorList>
    </citation>
    <scope>NUCLEOTIDE SEQUENCE [LARGE SCALE GENOMIC DNA]</scope>
    <source>
        <strain evidence="12">UCRPC4</strain>
    </source>
</reference>
<dbReference type="InterPro" id="IPR027532">
    <property type="entry name" value="Mdm12"/>
</dbReference>
<evidence type="ECO:0000256" key="1">
    <source>
        <dbReference type="ARBA" id="ARBA00004370"/>
    </source>
</evidence>
<dbReference type="Pfam" id="PF26544">
    <property type="entry name" value="Mdm12"/>
    <property type="match status" value="2"/>
</dbReference>
<keyword evidence="8 9" id="KW-0472">Membrane</keyword>
<keyword evidence="13" id="KW-1185">Reference proteome</keyword>
<protein>
    <recommendedName>
        <fullName evidence="9">Mitochondrial distribution and morphology protein 12</fullName>
    </recommendedName>
    <alternativeName>
        <fullName evidence="9">Mitochondrial inheritance component MDM12</fullName>
    </alternativeName>
</protein>
<evidence type="ECO:0000256" key="8">
    <source>
        <dbReference type="ARBA" id="ARBA00023136"/>
    </source>
</evidence>
<gene>
    <name evidence="9" type="primary">MDM12</name>
    <name evidence="12" type="ORF">UCRPC4_g00970</name>
</gene>
<comment type="subcellular location">
    <subcellularLocation>
        <location evidence="1">Membrane</location>
    </subcellularLocation>
    <subcellularLocation>
        <location evidence="9">Mitochondrion outer membrane</location>
        <topology evidence="9">Peripheral membrane protein</topology>
        <orientation evidence="9">Cytoplasmic side</orientation>
    </subcellularLocation>
    <subcellularLocation>
        <location evidence="9">Endoplasmic reticulum membrane</location>
        <topology evidence="9">Peripheral membrane protein</topology>
        <orientation evidence="9">Cytoplasmic side</orientation>
    </subcellularLocation>
    <text evidence="9">The ERMES/MDM complex localizes to a few discrete foci (around 10 per single cell), that represent mitochondria-endoplasmic reticulum junctions. These foci are often found next to mtDNA nucleoids.</text>
</comment>
<evidence type="ECO:0000259" key="11">
    <source>
        <dbReference type="PROSITE" id="PS51847"/>
    </source>
</evidence>
<feature type="region of interest" description="Disordered" evidence="10">
    <location>
        <begin position="190"/>
        <end position="250"/>
    </location>
</feature>
<comment type="subunit">
    <text evidence="9">Component of the ER-mitochondria encounter structure (ERMES) or MDM complex, composed of MMM1, MDM10, MDM12 and MDM34. A MMM1 homodimer associates with one molecule of MDM12 on each side in a pairwise head-to-tail manner, and the SMP-LTD domains of MMM1 and MDM12 generate a continuous hydrophobic tunnel for phospholipid trafficking.</text>
</comment>
<keyword evidence="5" id="KW-0445">Lipid transport</keyword>
<keyword evidence="3 9" id="KW-1000">Mitochondrion outer membrane</keyword>
<evidence type="ECO:0000256" key="5">
    <source>
        <dbReference type="ARBA" id="ARBA00023055"/>
    </source>
</evidence>
<proteinExistence type="inferred from homology"/>
<dbReference type="EMBL" id="LCWF01000022">
    <property type="protein sequence ID" value="KKY27736.1"/>
    <property type="molecule type" value="Genomic_DNA"/>
</dbReference>
<comment type="similarity">
    <text evidence="9">Belongs to the MDM12 family.</text>
</comment>
<accession>A0A0G2F0A9</accession>
<evidence type="ECO:0000256" key="7">
    <source>
        <dbReference type="ARBA" id="ARBA00023128"/>
    </source>
</evidence>